<dbReference type="InterPro" id="IPR050706">
    <property type="entry name" value="Cyclic-di-GMP_PDE-like"/>
</dbReference>
<feature type="domain" description="EAL" evidence="1">
    <location>
        <begin position="352"/>
        <end position="604"/>
    </location>
</feature>
<evidence type="ECO:0000313" key="3">
    <source>
        <dbReference type="EMBL" id="MEQ2562867.1"/>
    </source>
</evidence>
<dbReference type="PANTHER" id="PTHR33121">
    <property type="entry name" value="CYCLIC DI-GMP PHOSPHODIESTERASE PDEF"/>
    <property type="match status" value="1"/>
</dbReference>
<dbReference type="CDD" id="cd01949">
    <property type="entry name" value="GGDEF"/>
    <property type="match status" value="1"/>
</dbReference>
<feature type="domain" description="GGDEF" evidence="2">
    <location>
        <begin position="215"/>
        <end position="343"/>
    </location>
</feature>
<dbReference type="PROSITE" id="PS50883">
    <property type="entry name" value="EAL"/>
    <property type="match status" value="1"/>
</dbReference>
<dbReference type="InterPro" id="IPR035919">
    <property type="entry name" value="EAL_sf"/>
</dbReference>
<dbReference type="PROSITE" id="PS50887">
    <property type="entry name" value="GGDEF"/>
    <property type="match status" value="1"/>
</dbReference>
<dbReference type="Pfam" id="PF00563">
    <property type="entry name" value="EAL"/>
    <property type="match status" value="1"/>
</dbReference>
<keyword evidence="4" id="KW-1185">Reference proteome</keyword>
<name>A0ABV1HKM0_9FIRM</name>
<protein>
    <submittedName>
        <fullName evidence="3">Bifunctional diguanylate cyclase/phosphodiesterase</fullName>
        <ecNumber evidence="3">2.7.7.65</ecNumber>
        <ecNumber evidence="3">3.1.4.52</ecNumber>
    </submittedName>
</protein>
<gene>
    <name evidence="3" type="ORF">WMO41_06780</name>
</gene>
<dbReference type="PANTHER" id="PTHR33121:SF71">
    <property type="entry name" value="OXYGEN SENSOR PROTEIN DOSP"/>
    <property type="match status" value="1"/>
</dbReference>
<dbReference type="SMART" id="SM00267">
    <property type="entry name" value="GGDEF"/>
    <property type="match status" value="1"/>
</dbReference>
<dbReference type="InterPro" id="IPR000160">
    <property type="entry name" value="GGDEF_dom"/>
</dbReference>
<dbReference type="GO" id="GO:0052621">
    <property type="term" value="F:diguanylate cyclase activity"/>
    <property type="evidence" value="ECO:0007669"/>
    <property type="project" value="UniProtKB-EC"/>
</dbReference>
<dbReference type="Pfam" id="PF00990">
    <property type="entry name" value="GGDEF"/>
    <property type="match status" value="1"/>
</dbReference>
<keyword evidence="3" id="KW-0548">Nucleotidyltransferase</keyword>
<comment type="caution">
    <text evidence="3">The sequence shown here is derived from an EMBL/GenBank/DDBJ whole genome shotgun (WGS) entry which is preliminary data.</text>
</comment>
<evidence type="ECO:0000259" key="1">
    <source>
        <dbReference type="PROSITE" id="PS50883"/>
    </source>
</evidence>
<evidence type="ECO:0000259" key="2">
    <source>
        <dbReference type="PROSITE" id="PS50887"/>
    </source>
</evidence>
<dbReference type="SUPFAM" id="SSF55073">
    <property type="entry name" value="Nucleotide cyclase"/>
    <property type="match status" value="1"/>
</dbReference>
<dbReference type="InterPro" id="IPR001633">
    <property type="entry name" value="EAL_dom"/>
</dbReference>
<keyword evidence="3" id="KW-0378">Hydrolase</keyword>
<dbReference type="NCBIfam" id="TIGR00254">
    <property type="entry name" value="GGDEF"/>
    <property type="match status" value="1"/>
</dbReference>
<dbReference type="CDD" id="cd01948">
    <property type="entry name" value="EAL"/>
    <property type="match status" value="1"/>
</dbReference>
<dbReference type="Gene3D" id="3.20.20.450">
    <property type="entry name" value="EAL domain"/>
    <property type="match status" value="1"/>
</dbReference>
<dbReference type="EMBL" id="JBBMFJ010000011">
    <property type="protein sequence ID" value="MEQ2562867.1"/>
    <property type="molecule type" value="Genomic_DNA"/>
</dbReference>
<evidence type="ECO:0000313" key="4">
    <source>
        <dbReference type="Proteomes" id="UP001437460"/>
    </source>
</evidence>
<accession>A0ABV1HKM0</accession>
<keyword evidence="3" id="KW-0808">Transferase</keyword>
<dbReference type="GO" id="GO:0071111">
    <property type="term" value="F:cyclic-guanylate-specific phosphodiesterase activity"/>
    <property type="evidence" value="ECO:0007669"/>
    <property type="project" value="UniProtKB-EC"/>
</dbReference>
<dbReference type="Gene3D" id="3.30.70.270">
    <property type="match status" value="1"/>
</dbReference>
<dbReference type="SMART" id="SM00052">
    <property type="entry name" value="EAL"/>
    <property type="match status" value="1"/>
</dbReference>
<reference evidence="3 4" key="1">
    <citation type="submission" date="2024-03" db="EMBL/GenBank/DDBJ databases">
        <title>Human intestinal bacterial collection.</title>
        <authorList>
            <person name="Pauvert C."/>
            <person name="Hitch T.C.A."/>
            <person name="Clavel T."/>
        </authorList>
    </citation>
    <scope>NUCLEOTIDE SEQUENCE [LARGE SCALE GENOMIC DNA]</scope>
    <source>
        <strain evidence="3 4">CLA-AP-H27</strain>
    </source>
</reference>
<dbReference type="InterPro" id="IPR043128">
    <property type="entry name" value="Rev_trsase/Diguanyl_cyclase"/>
</dbReference>
<dbReference type="EC" id="3.1.4.52" evidence="3"/>
<dbReference type="InterPro" id="IPR029787">
    <property type="entry name" value="Nucleotide_cyclase"/>
</dbReference>
<organism evidence="3 4">
    <name type="scientific">Ventrimonas faecis</name>
    <dbReference type="NCBI Taxonomy" id="3133170"/>
    <lineage>
        <taxon>Bacteria</taxon>
        <taxon>Bacillati</taxon>
        <taxon>Bacillota</taxon>
        <taxon>Clostridia</taxon>
        <taxon>Lachnospirales</taxon>
        <taxon>Lachnospiraceae</taxon>
        <taxon>Ventrimonas</taxon>
    </lineage>
</organism>
<dbReference type="SUPFAM" id="SSF141868">
    <property type="entry name" value="EAL domain-like"/>
    <property type="match status" value="1"/>
</dbReference>
<sequence>MKQKLGSQSLLHAFEQGRQLLVYQCHLVKRDMMLVDKVSIYLFENSQTGHVEAQMFLEDIAQEYLDSITNDILYQKDYMLLSVISLDRKIANLRCCRMKGLSLEERKNYPYEEITELFVSRHIHPNDQERFLSCTDLDFLRKTMEKQGQFSFTVRSIKNMTERYTCYWLDRSENMLLLVADDMTQELETDVLTGIPNRAGFFRHAEKILHQKTGDSYAILFFNIQRFKAINDLFGYDTGDRILKKIVELIQKSFLNPLITARMEADRFAALVNVKYLNLEQLTELLHYSYRDGNTQIELHERCGIYYIPEQCDLSVSDMCDCAKLAKNYISNQYVRPYAVYNEKMKLEYEGNSRVMINLEQAIEKQEFCVYYQPVYDAKTEEIVAAEALVRWIPDNQKPVLPGRFIPVLEDSGHITKLDAFVNQTVQEAIARRYREGRKVVPVAVNLSRMDLMDDHFMKRIWDNLAEKKIPINMFHYELTESAYADISDNGVRFLTNLQKEGAKILIDDFGSGISSFSTVRDYEFDIIKLDMGFVQRIGTSKKTDHILMSLIELAHRLDMKVIAEGVETKEQAAFLKEHGCDFFQGFYYAKPMPLKEFETLLDQ</sequence>
<proteinExistence type="predicted"/>
<dbReference type="EC" id="2.7.7.65" evidence="3"/>
<dbReference type="Proteomes" id="UP001437460">
    <property type="component" value="Unassembled WGS sequence"/>
</dbReference>